<dbReference type="EC" id="2.7.7.7" evidence="3"/>
<dbReference type="Pfam" id="PF14791">
    <property type="entry name" value="DNA_pol_B_thumb"/>
    <property type="match status" value="1"/>
</dbReference>
<keyword evidence="12" id="KW-0234">DNA repair</keyword>
<evidence type="ECO:0000256" key="3">
    <source>
        <dbReference type="ARBA" id="ARBA00012417"/>
    </source>
</evidence>
<dbReference type="OrthoDB" id="205514at2759"/>
<reference evidence="19 20" key="1">
    <citation type="submission" date="2020-01" db="EMBL/GenBank/DDBJ databases">
        <authorList>
            <consortium name="DOE Joint Genome Institute"/>
            <person name="Haridas S."/>
            <person name="Albert R."/>
            <person name="Binder M."/>
            <person name="Bloem J."/>
            <person name="Labutti K."/>
            <person name="Salamov A."/>
            <person name="Andreopoulos B."/>
            <person name="Baker S.E."/>
            <person name="Barry K."/>
            <person name="Bills G."/>
            <person name="Bluhm B.H."/>
            <person name="Cannon C."/>
            <person name="Castanera R."/>
            <person name="Culley D.E."/>
            <person name="Daum C."/>
            <person name="Ezra D."/>
            <person name="Gonzalez J.B."/>
            <person name="Henrissat B."/>
            <person name="Kuo A."/>
            <person name="Liang C."/>
            <person name="Lipzen A."/>
            <person name="Lutzoni F."/>
            <person name="Magnuson J."/>
            <person name="Mondo S."/>
            <person name="Nolan M."/>
            <person name="Ohm R."/>
            <person name="Pangilinan J."/>
            <person name="Park H.-J.H."/>
            <person name="Ramirez L."/>
            <person name="Alfaro M."/>
            <person name="Sun H."/>
            <person name="Tritt A."/>
            <person name="Yoshinaga Y."/>
            <person name="Zwiers L.-H.L."/>
            <person name="Turgeon B.G."/>
            <person name="Goodwin S.B."/>
            <person name="Spatafora J.W."/>
            <person name="Crous P.W."/>
            <person name="Grigoriev I.V."/>
        </authorList>
    </citation>
    <scope>NUCLEOTIDE SEQUENCE [LARGE SCALE GENOMIC DNA]</scope>
    <source>
        <strain evidence="19 20">CBS 611.86</strain>
    </source>
</reference>
<dbReference type="Pfam" id="PF10391">
    <property type="entry name" value="DNA_pol_lambd_f"/>
    <property type="match status" value="1"/>
</dbReference>
<dbReference type="Gene3D" id="3.30.210.10">
    <property type="entry name" value="DNA polymerase, thumb domain"/>
    <property type="match status" value="1"/>
</dbReference>
<feature type="region of interest" description="Disordered" evidence="17">
    <location>
        <begin position="1"/>
        <end position="68"/>
    </location>
</feature>
<dbReference type="GO" id="GO:0003887">
    <property type="term" value="F:DNA-directed DNA polymerase activity"/>
    <property type="evidence" value="ECO:0007669"/>
    <property type="project" value="UniProtKB-KW"/>
</dbReference>
<feature type="region of interest" description="Disordered" evidence="17">
    <location>
        <begin position="352"/>
        <end position="433"/>
    </location>
</feature>
<dbReference type="FunFam" id="1.10.150.110:FF:000005">
    <property type="entry name" value="DNA polymerase POL4"/>
    <property type="match status" value="1"/>
</dbReference>
<keyword evidence="20" id="KW-1185">Reference proteome</keyword>
<keyword evidence="14" id="KW-0539">Nucleus</keyword>
<feature type="compositionally biased region" description="Basic and acidic residues" evidence="17">
    <location>
        <begin position="48"/>
        <end position="60"/>
    </location>
</feature>
<dbReference type="SMART" id="SM00483">
    <property type="entry name" value="POLXc"/>
    <property type="match status" value="1"/>
</dbReference>
<evidence type="ECO:0000313" key="19">
    <source>
        <dbReference type="EMBL" id="KAF2869737.1"/>
    </source>
</evidence>
<dbReference type="InterPro" id="IPR019843">
    <property type="entry name" value="DNA_pol-X_BS"/>
</dbReference>
<dbReference type="FunFam" id="1.10.150.20:FF:000010">
    <property type="entry name" value="DNA polymerase lambda"/>
    <property type="match status" value="1"/>
</dbReference>
<gene>
    <name evidence="19" type="ORF">BDV95DRAFT_596058</name>
</gene>
<dbReference type="PRINTS" id="PR00869">
    <property type="entry name" value="DNAPOLX"/>
</dbReference>
<evidence type="ECO:0000256" key="10">
    <source>
        <dbReference type="ARBA" id="ARBA00022932"/>
    </source>
</evidence>
<evidence type="ECO:0000256" key="16">
    <source>
        <dbReference type="PIRSR" id="PIRSR622312-50"/>
    </source>
</evidence>
<dbReference type="InterPro" id="IPR028207">
    <property type="entry name" value="DNA_pol_B_palm_palm"/>
</dbReference>
<evidence type="ECO:0000256" key="2">
    <source>
        <dbReference type="ARBA" id="ARBA00008323"/>
    </source>
</evidence>
<evidence type="ECO:0000256" key="6">
    <source>
        <dbReference type="ARBA" id="ARBA00022695"/>
    </source>
</evidence>
<dbReference type="PANTHER" id="PTHR11276:SF28">
    <property type="entry name" value="DNA POLYMERASE LAMBDA"/>
    <property type="match status" value="1"/>
</dbReference>
<dbReference type="InterPro" id="IPR002054">
    <property type="entry name" value="DNA-dir_DNA_pol_X"/>
</dbReference>
<comment type="catalytic activity">
    <reaction evidence="15">
        <text>DNA(n) + a 2'-deoxyribonucleoside 5'-triphosphate = DNA(n+1) + diphosphate</text>
        <dbReference type="Rhea" id="RHEA:22508"/>
        <dbReference type="Rhea" id="RHEA-COMP:17339"/>
        <dbReference type="Rhea" id="RHEA-COMP:17340"/>
        <dbReference type="ChEBI" id="CHEBI:33019"/>
        <dbReference type="ChEBI" id="CHEBI:61560"/>
        <dbReference type="ChEBI" id="CHEBI:173112"/>
        <dbReference type="EC" id="2.7.7.7"/>
    </reaction>
</comment>
<feature type="region of interest" description="Disordered" evidence="17">
    <location>
        <begin position="275"/>
        <end position="333"/>
    </location>
</feature>
<dbReference type="InterPro" id="IPR029398">
    <property type="entry name" value="PolB_thumb"/>
</dbReference>
<evidence type="ECO:0000256" key="11">
    <source>
        <dbReference type="ARBA" id="ARBA00023125"/>
    </source>
</evidence>
<dbReference type="AlphaFoldDB" id="A0A7C8I395"/>
<dbReference type="GO" id="GO:0003677">
    <property type="term" value="F:DNA binding"/>
    <property type="evidence" value="ECO:0007669"/>
    <property type="project" value="UniProtKB-KW"/>
</dbReference>
<evidence type="ECO:0000256" key="13">
    <source>
        <dbReference type="ARBA" id="ARBA00023239"/>
    </source>
</evidence>
<evidence type="ECO:0000256" key="5">
    <source>
        <dbReference type="ARBA" id="ARBA00022679"/>
    </source>
</evidence>
<sequence>MDKESSFKDQELLDISDDETNFPDSGYLKAQRALMPPPRKPSGFLGKTPKEKQAEFEAHTARQRAKRRPDVLKLIRSTTAPDPEITKSFPIMKSRQEIPVGATAKLKRVSSLPEMAKQDQISFYRQMGVIPRELKNGKKVKPADKIKLDPEHKQLLRHKIVYFVPNDDISMARRQRIHKVIELGAAWVTSWRDDITHIMVDDGNYTYSQLLKHLNKPGLPRKVVLVQFDPYVPESIQFGRLWDPTLKRFRVKNAPGPPLTTSVSEPVSIPFIQTPLQIRPSGGEKTAQAFQKTDSRVAEEESPSIQGPHSPSDERVNDSFVEPATSPSKESTTIQDNYNDALSEAIQQTKALSHLPLDEEDEDTDSRPGGSGDQDSDSGTDIESPKAESKRIPRSKFTATTAPSSNRTSTFNQSAFSCMNPNSTNTPPENPNARTIQVLDNLCKYYDQMQDQWRTLAYRKGITTLRKQPIKITTAKQAAALPFIGARLAAKIEEIVLTDRLRKLDCTRTNPTDQVLRLFLGVYGAGLAQANKWVQAGHRTLADLVASAKLTESQEIGIEHYDDFATRIPRAEVEQHGAIVRNALRKIDPAFQATIMGSYRRGALNSGDIDLIITAPNTPLSALRSTIFHTLVPALFASNFLCATLASSWSKSDTDTGTKWHGASRLPNSHVWRRLDLLLVPESEMGAALIYFTGNDIFNRSMRLLASKKGMRLNQRGLYRDVIRGRNRERINEGVLVEGRDEKKIFEVLGVPWREPEERIC</sequence>
<dbReference type="Gene3D" id="3.30.460.10">
    <property type="entry name" value="Beta Polymerase, domain 2"/>
    <property type="match status" value="1"/>
</dbReference>
<dbReference type="InterPro" id="IPR036420">
    <property type="entry name" value="BRCT_dom_sf"/>
</dbReference>
<dbReference type="InterPro" id="IPR037160">
    <property type="entry name" value="DNA_Pol_thumb_sf"/>
</dbReference>
<feature type="compositionally biased region" description="Polar residues" evidence="17">
    <location>
        <begin position="397"/>
        <end position="419"/>
    </location>
</feature>
<dbReference type="Pfam" id="PF14792">
    <property type="entry name" value="DNA_pol_B_palm"/>
    <property type="match status" value="1"/>
</dbReference>
<evidence type="ECO:0000313" key="20">
    <source>
        <dbReference type="Proteomes" id="UP000481861"/>
    </source>
</evidence>
<dbReference type="Gene3D" id="3.40.50.10190">
    <property type="entry name" value="BRCT domain"/>
    <property type="match status" value="1"/>
</dbReference>
<dbReference type="SUPFAM" id="SSF47802">
    <property type="entry name" value="DNA polymerase beta, N-terminal domain-like"/>
    <property type="match status" value="1"/>
</dbReference>
<dbReference type="GO" id="GO:0016829">
    <property type="term" value="F:lyase activity"/>
    <property type="evidence" value="ECO:0007669"/>
    <property type="project" value="UniProtKB-KW"/>
</dbReference>
<evidence type="ECO:0000256" key="14">
    <source>
        <dbReference type="ARBA" id="ARBA00023242"/>
    </source>
</evidence>
<evidence type="ECO:0000256" key="9">
    <source>
        <dbReference type="ARBA" id="ARBA00022763"/>
    </source>
</evidence>
<dbReference type="Proteomes" id="UP000481861">
    <property type="component" value="Unassembled WGS sequence"/>
</dbReference>
<dbReference type="GO" id="GO:0005634">
    <property type="term" value="C:nucleus"/>
    <property type="evidence" value="ECO:0007669"/>
    <property type="project" value="UniProtKB-SubCell"/>
</dbReference>
<evidence type="ECO:0000256" key="8">
    <source>
        <dbReference type="ARBA" id="ARBA00022723"/>
    </source>
</evidence>
<keyword evidence="4" id="KW-0237">DNA synthesis</keyword>
<keyword evidence="5" id="KW-0808">Transferase</keyword>
<dbReference type="InterPro" id="IPR027421">
    <property type="entry name" value="DNA_pol_lamdba_lyase_dom_sf"/>
</dbReference>
<proteinExistence type="inferred from homology"/>
<dbReference type="InterPro" id="IPR022312">
    <property type="entry name" value="DNA_pol_X"/>
</dbReference>
<feature type="compositionally biased region" description="Acidic residues" evidence="17">
    <location>
        <begin position="12"/>
        <end position="21"/>
    </location>
</feature>
<organism evidence="19 20">
    <name type="scientific">Massariosphaeria phaeospora</name>
    <dbReference type="NCBI Taxonomy" id="100035"/>
    <lineage>
        <taxon>Eukaryota</taxon>
        <taxon>Fungi</taxon>
        <taxon>Dikarya</taxon>
        <taxon>Ascomycota</taxon>
        <taxon>Pezizomycotina</taxon>
        <taxon>Dothideomycetes</taxon>
        <taxon>Pleosporomycetidae</taxon>
        <taxon>Pleosporales</taxon>
        <taxon>Pleosporales incertae sedis</taxon>
        <taxon>Massariosphaeria</taxon>
    </lineage>
</organism>
<comment type="similarity">
    <text evidence="2">Belongs to the DNA polymerase type-X family.</text>
</comment>
<evidence type="ECO:0000256" key="12">
    <source>
        <dbReference type="ARBA" id="ARBA00023204"/>
    </source>
</evidence>
<dbReference type="CDD" id="cd00141">
    <property type="entry name" value="NT_POLXc"/>
    <property type="match status" value="1"/>
</dbReference>
<evidence type="ECO:0000256" key="1">
    <source>
        <dbReference type="ARBA" id="ARBA00004123"/>
    </source>
</evidence>
<dbReference type="InterPro" id="IPR002008">
    <property type="entry name" value="DNA_pol_X_beta-like"/>
</dbReference>
<feature type="compositionally biased region" description="Basic and acidic residues" evidence="17">
    <location>
        <begin position="1"/>
        <end position="11"/>
    </location>
</feature>
<dbReference type="GO" id="GO:0046872">
    <property type="term" value="F:metal ion binding"/>
    <property type="evidence" value="ECO:0007669"/>
    <property type="project" value="UniProtKB-KW"/>
</dbReference>
<accession>A0A7C8I395</accession>
<dbReference type="InterPro" id="IPR043519">
    <property type="entry name" value="NT_sf"/>
</dbReference>
<evidence type="ECO:0000259" key="18">
    <source>
        <dbReference type="SMART" id="SM00483"/>
    </source>
</evidence>
<dbReference type="Pfam" id="PF14716">
    <property type="entry name" value="HHH_8"/>
    <property type="match status" value="1"/>
</dbReference>
<name>A0A7C8I395_9PLEO</name>
<feature type="active site" description="Nucleophile; Schiff-base intermediate with DNA; for 5'-dRP lyase activity" evidence="16">
    <location>
        <position position="491"/>
    </location>
</feature>
<keyword evidence="7" id="KW-0235">DNA replication</keyword>
<dbReference type="GO" id="GO:0006260">
    <property type="term" value="P:DNA replication"/>
    <property type="evidence" value="ECO:0007669"/>
    <property type="project" value="UniProtKB-KW"/>
</dbReference>
<comment type="caution">
    <text evidence="19">The sequence shown here is derived from an EMBL/GenBank/DDBJ whole genome shotgun (WGS) entry which is preliminary data.</text>
</comment>
<keyword evidence="11" id="KW-0238">DNA-binding</keyword>
<dbReference type="Gene3D" id="1.10.150.20">
    <property type="entry name" value="5' to 3' exonuclease, C-terminal subdomain"/>
    <property type="match status" value="1"/>
</dbReference>
<evidence type="ECO:0000256" key="15">
    <source>
        <dbReference type="ARBA" id="ARBA00049244"/>
    </source>
</evidence>
<comment type="subcellular location">
    <subcellularLocation>
        <location evidence="1">Nucleus</location>
    </subcellularLocation>
</comment>
<dbReference type="SUPFAM" id="SSF81301">
    <property type="entry name" value="Nucleotidyltransferase"/>
    <property type="match status" value="1"/>
</dbReference>
<dbReference type="InterPro" id="IPR018944">
    <property type="entry name" value="DNA_pol_lambd_fingers_domain"/>
</dbReference>
<protein>
    <recommendedName>
        <fullName evidence="3">DNA-directed DNA polymerase</fullName>
        <ecNumber evidence="3">2.7.7.7</ecNumber>
    </recommendedName>
</protein>
<dbReference type="EMBL" id="JAADJZ010000015">
    <property type="protein sequence ID" value="KAF2869737.1"/>
    <property type="molecule type" value="Genomic_DNA"/>
</dbReference>
<dbReference type="InterPro" id="IPR010996">
    <property type="entry name" value="HHH_MUS81"/>
</dbReference>
<evidence type="ECO:0000256" key="7">
    <source>
        <dbReference type="ARBA" id="ARBA00022705"/>
    </source>
</evidence>
<dbReference type="PROSITE" id="PS00522">
    <property type="entry name" value="DNA_POLYMERASE_X"/>
    <property type="match status" value="1"/>
</dbReference>
<feature type="domain" description="DNA-directed DNA polymerase X" evidence="18">
    <location>
        <begin position="430"/>
        <end position="760"/>
    </location>
</feature>
<dbReference type="SUPFAM" id="SSF81585">
    <property type="entry name" value="PsbU/PolX domain-like"/>
    <property type="match status" value="1"/>
</dbReference>
<dbReference type="PANTHER" id="PTHR11276">
    <property type="entry name" value="DNA POLYMERASE TYPE-X FAMILY MEMBER"/>
    <property type="match status" value="1"/>
</dbReference>
<evidence type="ECO:0000256" key="4">
    <source>
        <dbReference type="ARBA" id="ARBA00022634"/>
    </source>
</evidence>
<keyword evidence="13" id="KW-0456">Lyase</keyword>
<dbReference type="GO" id="GO:0006303">
    <property type="term" value="P:double-strand break repair via nonhomologous end joining"/>
    <property type="evidence" value="ECO:0007669"/>
    <property type="project" value="TreeGrafter"/>
</dbReference>
<dbReference type="Gene3D" id="1.10.150.110">
    <property type="entry name" value="DNA polymerase beta, N-terminal domain-like"/>
    <property type="match status" value="1"/>
</dbReference>
<keyword evidence="10" id="KW-0239">DNA-directed DNA polymerase</keyword>
<evidence type="ECO:0000256" key="17">
    <source>
        <dbReference type="SAM" id="MobiDB-lite"/>
    </source>
</evidence>
<keyword evidence="8" id="KW-0479">Metal-binding</keyword>
<keyword evidence="9" id="KW-0227">DNA damage</keyword>
<keyword evidence="6" id="KW-0548">Nucleotidyltransferase</keyword>
<dbReference type="FunFam" id="3.30.210.10:FF:000001">
    <property type="entry name" value="DNA polymerase lambda"/>
    <property type="match status" value="1"/>
</dbReference>
<dbReference type="PRINTS" id="PR00870">
    <property type="entry name" value="DNAPOLXBETA"/>
</dbReference>